<dbReference type="Pfam" id="PF00069">
    <property type="entry name" value="Pkinase"/>
    <property type="match status" value="1"/>
</dbReference>
<protein>
    <recommendedName>
        <fullName evidence="5">Protein kinase domain-containing protein</fullName>
    </recommendedName>
</protein>
<dbReference type="STRING" id="3055.A0A2K3DWC6"/>
<feature type="region of interest" description="Disordered" evidence="4">
    <location>
        <begin position="978"/>
        <end position="1001"/>
    </location>
</feature>
<organism evidence="6 7">
    <name type="scientific">Chlamydomonas reinhardtii</name>
    <name type="common">Chlamydomonas smithii</name>
    <dbReference type="NCBI Taxonomy" id="3055"/>
    <lineage>
        <taxon>Eukaryota</taxon>
        <taxon>Viridiplantae</taxon>
        <taxon>Chlorophyta</taxon>
        <taxon>core chlorophytes</taxon>
        <taxon>Chlorophyceae</taxon>
        <taxon>CS clade</taxon>
        <taxon>Chlamydomonadales</taxon>
        <taxon>Chlamydomonadaceae</taxon>
        <taxon>Chlamydomonas</taxon>
    </lineage>
</organism>
<dbReference type="Gene3D" id="1.10.510.10">
    <property type="entry name" value="Transferase(Phosphotransferase) domain 1"/>
    <property type="match status" value="1"/>
</dbReference>
<feature type="repeat" description="ANK" evidence="3">
    <location>
        <begin position="163"/>
        <end position="189"/>
    </location>
</feature>
<feature type="repeat" description="ANK" evidence="3">
    <location>
        <begin position="311"/>
        <end position="336"/>
    </location>
</feature>
<dbReference type="Proteomes" id="UP000006906">
    <property type="component" value="Chromosome 3"/>
</dbReference>
<feature type="compositionally biased region" description="Pro residues" evidence="4">
    <location>
        <begin position="852"/>
        <end position="864"/>
    </location>
</feature>
<dbReference type="InterPro" id="IPR011009">
    <property type="entry name" value="Kinase-like_dom_sf"/>
</dbReference>
<dbReference type="Pfam" id="PF12796">
    <property type="entry name" value="Ank_2"/>
    <property type="match status" value="3"/>
</dbReference>
<feature type="region of interest" description="Disordered" evidence="4">
    <location>
        <begin position="2382"/>
        <end position="2422"/>
    </location>
</feature>
<feature type="repeat" description="ANK" evidence="3">
    <location>
        <begin position="1797"/>
        <end position="1833"/>
    </location>
</feature>
<dbReference type="PROSITE" id="PS50297">
    <property type="entry name" value="ANK_REP_REGION"/>
    <property type="match status" value="6"/>
</dbReference>
<evidence type="ECO:0000256" key="2">
    <source>
        <dbReference type="ARBA" id="ARBA00023043"/>
    </source>
</evidence>
<feature type="region of interest" description="Disordered" evidence="4">
    <location>
        <begin position="448"/>
        <end position="478"/>
    </location>
</feature>
<keyword evidence="7" id="KW-1185">Reference proteome</keyword>
<feature type="region of interest" description="Disordered" evidence="4">
    <location>
        <begin position="851"/>
        <end position="934"/>
    </location>
</feature>
<dbReference type="InParanoid" id="A0A2K3DWC6"/>
<dbReference type="OrthoDB" id="542708at2759"/>
<feature type="compositionally biased region" description="Basic and acidic residues" evidence="4">
    <location>
        <begin position="913"/>
        <end position="925"/>
    </location>
</feature>
<feature type="region of interest" description="Disordered" evidence="4">
    <location>
        <begin position="1188"/>
        <end position="1349"/>
    </location>
</feature>
<feature type="compositionally biased region" description="Low complexity" evidence="4">
    <location>
        <begin position="1195"/>
        <end position="1207"/>
    </location>
</feature>
<dbReference type="SMART" id="SM00248">
    <property type="entry name" value="ANK"/>
    <property type="match status" value="13"/>
</dbReference>
<name>A0A2K3DWC6_CHLRE</name>
<accession>A0A2K3DWC6</accession>
<dbReference type="PROSITE" id="PS50011">
    <property type="entry name" value="PROTEIN_KINASE_DOM"/>
    <property type="match status" value="1"/>
</dbReference>
<dbReference type="Gene3D" id="3.30.200.20">
    <property type="entry name" value="Phosphorylase Kinase, domain 1"/>
    <property type="match status" value="1"/>
</dbReference>
<dbReference type="SUPFAM" id="SSF56112">
    <property type="entry name" value="Protein kinase-like (PK-like)"/>
    <property type="match status" value="1"/>
</dbReference>
<dbReference type="PANTHER" id="PTHR24173">
    <property type="entry name" value="ANKYRIN REPEAT CONTAINING"/>
    <property type="match status" value="1"/>
</dbReference>
<dbReference type="GeneID" id="5722991"/>
<dbReference type="InterPro" id="IPR002110">
    <property type="entry name" value="Ankyrin_rpt"/>
</dbReference>
<gene>
    <name evidence="6" type="ORF">CHLRE_03g160350v5</name>
</gene>
<evidence type="ECO:0000256" key="3">
    <source>
        <dbReference type="PROSITE-ProRule" id="PRU00023"/>
    </source>
</evidence>
<keyword evidence="1" id="KW-0677">Repeat</keyword>
<feature type="region of interest" description="Disordered" evidence="4">
    <location>
        <begin position="406"/>
        <end position="436"/>
    </location>
</feature>
<dbReference type="KEGG" id="cre:CHLRE_03g160350v5"/>
<dbReference type="InterPro" id="IPR008271">
    <property type="entry name" value="Ser/Thr_kinase_AS"/>
</dbReference>
<feature type="repeat" description="ANK" evidence="3">
    <location>
        <begin position="1764"/>
        <end position="1796"/>
    </location>
</feature>
<feature type="compositionally biased region" description="Low complexity" evidence="4">
    <location>
        <begin position="823"/>
        <end position="836"/>
    </location>
</feature>
<dbReference type="InterPro" id="IPR036770">
    <property type="entry name" value="Ankyrin_rpt-contain_sf"/>
</dbReference>
<dbReference type="Pfam" id="PF13857">
    <property type="entry name" value="Ank_5"/>
    <property type="match status" value="1"/>
</dbReference>
<feature type="repeat" description="ANK" evidence="3">
    <location>
        <begin position="354"/>
        <end position="387"/>
    </location>
</feature>
<feature type="compositionally biased region" description="Gly residues" evidence="4">
    <location>
        <begin position="419"/>
        <end position="431"/>
    </location>
</feature>
<feature type="domain" description="Protein kinase" evidence="5">
    <location>
        <begin position="1987"/>
        <end position="2368"/>
    </location>
</feature>
<feature type="repeat" description="ANK" evidence="3">
    <location>
        <begin position="1834"/>
        <end position="1866"/>
    </location>
</feature>
<feature type="compositionally biased region" description="Low complexity" evidence="4">
    <location>
        <begin position="802"/>
        <end position="811"/>
    </location>
</feature>
<sequence length="2422" mass="239943">MAGSAEALQALLDHAARHTRPARAADGTPSKAPGSPWALVTAAGPGPSCSSPLHLAAERNEALLRIILDHSSLCTGGASFFGFTLASRPHPDLLQLRDGRGWTPLVYAARAHTPCLRLMLQYLAEAEEAENGGSGCGRNSSSSSSNSSGAFVAGRSVNVPDADGLTPLHHAALLGKSDNCRLLLKAGCNQAALCGPPERALPLHFAAAGNHVGALETLFRYAVAAQPGGFRVAQQVLLRADGSGMPALHTAVLHGAVDGARRLLQLVFPFDTRGPAGRTALHLAALRGSTVMVSMLLRHSTPAQRELRDDEGLTAAHVAAAAGQLDSLRTLVAEGAVAVDVRASAGPAVAGMYEGSTPLHCAVRRGLVAAVEVLVRELGADPHARDARGRAPYDLAVALAAASASRRGSAHMSNHHSRGGGGGAGGRGGGADADPGMLALEEVPLELADSEDASHSSNSADHALRTHGTAGATPPVSAETQRKSMLMGTADVALGLGLSSADEIDGGRLPEEKALAVLQAFLRLLHEPLLLRGGGDSASSLQNGGVSSVRMSSSALSVSAKELTSPQPSSVAAPPPVAAAAGVSGALETVGAVAAPAVAAGGGIDVGHRSAQAEAEAAAEAAAIAVALAGEGVMMMAPVPVEWGTRAGDSRRDTAAAVQQPGAAVVMAAAEAAAEAAMMVDGNKGGGARAAAPSSDLLQVLSSTTIPAAASASGSRTAAAAQATSPRPLAAEATAAQPAAAPAAAAGAAASPPPAAKGARKVPATSGAGSHAHVNEFATKAPSKAGSVGGAASRDVSVHRTSAASAASAASQGRNSHTGGGAAPANGSASVSGASDGAPSLALAFLASQLAAPPPAPPPPPPAPAASATRASPFGPAKGKAARPSPFQPKASPFKPKASPFTPKQGTPPARRTSRDTSTHSKEPSGHGSRASSPLADGTLAAAVAAPAVAGGTAEMKALTAAAGSAGGASHLIHLPGVAAEPPQQPPLGQAAPGIAPPAPPAAAVTAAVAPATVPSPGVSAAPSEAAVLPSGSGSLPPSASCAGPAHAGPVCVISPINNPVGYSALNRAILTKRHALVDALLATLPSTGLSFGGAATPEVVVLAPPVPSRRPTAGAYGAMPHSAPLGGASGGVLPALAGSRVTTGGLTAAGGREPDLVHGMPSGASVSHMHGSHGPVAHVSFLHQRTLDSSKSQSTASLAPAATAGASGSGVGSGAVADGAGTQQGRVSHSSLGHVPSGGAGLHRHHTPSPLSLPPGAHASQVPGAAQPHLNASQHGVHHPHHAHHTHHTVLYDSSRYPLSPSTVSNAGSGGASAAPHGHAHAHGHLPGSGALTSRQTSSPFATIAGQPSGLSSSIPTGMLTSYPAAALAPPPPLLPLCVPGPSGPVLSCHLPPPSCHSALVPGLLEWDEGHDSFRALPASQAGLRLWLHWPGEPDPATGWLLAELEVMDAGAPNGHVWLGLGPAPESLRRLRSGLSSAGGSLATADPSLTSVAPPASVLSPAASAATALAPTLLRAGTANASVSKVLPQVPLPANAAASAAAACPSTVAAAAAAPPCPVMDNPLTHVVCVRDGLAFRGGVQTASMLGVGGAAGAARMEARSGDTVSLFWNRSGRAAVFCLNGRYCGRIAGLPPAEELVPILGLKCGGFTFRWRVGGSCSAGIARGLPADSLEGDTAGGSPVSPGAAAAAAGGAAAADGAGQNITDVDSMLVREQMMHEDPEAPWQCKAPSMTSLHFAAWSGNRRVLPQLLRAKGFHPDEPDADGWTALHFAALAGQVSIVSQLLLFGAKPDACSKYGYTPVWLAAKYGRSSDHVEIVRRLAEAGAGLTGRDGRGRTLLMLAAEAGNLGMVQLLLDRGLDPCATDCLDREAQQYAGQHGAIFRLLRGAVAGRRGASAGARKAAKKRLAAAAAQTAGPDVGTAPLLPLMAVAHPVLQADDDADGDHADLETEEEDESHGGAGHGHGRRADRRHLSQLAARWRVGAGELVRGRLIEQGAFGRVFEGTWCGTRVAIKQVIPVDRRSAGGAIGGAAAAGGGAAGVDDTAVAPGHAAALAGLGQEVAILAALPAHERVARMLGSVELPGEGLCLVMAYYPHTLQGVMQSERLRRSWLTPARRAAIARQLAEGLAFLHGLPGLRVIHRDLKPNNVLLEAPPSLDVKICDFGLARLLAGADVQSSSAAGHAFWMAPELLRGLPYDEKVDVYSYGVILYQLAFWVDDQLYGGLNKAQVDFQVVHGLLRLQDRITASVAAAAAGAAATAAAAGAAATAAAAGGGPATPGGTAGGAGTGGGVATGAAAGVAGGTPGALMGAGTGAAGGAGAAPGGAAVVPVPVVGMDPALVALVQECVDENPKARPTMDEVVRRLAVVREMPQPQAVAMAARRQQQQAAAGGGGNDTPQPAQAEGGALVGSPMRPAGLLGGA</sequence>
<proteinExistence type="predicted"/>
<evidence type="ECO:0000313" key="7">
    <source>
        <dbReference type="Proteomes" id="UP000006906"/>
    </source>
</evidence>
<dbReference type="GO" id="GO:0005524">
    <property type="term" value="F:ATP binding"/>
    <property type="evidence" value="ECO:0007669"/>
    <property type="project" value="InterPro"/>
</dbReference>
<feature type="compositionally biased region" description="Basic residues" evidence="4">
    <location>
        <begin position="1277"/>
        <end position="1289"/>
    </location>
</feature>
<dbReference type="Gramene" id="PNW84835">
    <property type="protein sequence ID" value="PNW84835"/>
    <property type="gene ID" value="CHLRE_03g160350v5"/>
</dbReference>
<dbReference type="Gene3D" id="1.25.40.20">
    <property type="entry name" value="Ankyrin repeat-containing domain"/>
    <property type="match status" value="3"/>
</dbReference>
<reference evidence="6 7" key="1">
    <citation type="journal article" date="2007" name="Science">
        <title>The Chlamydomonas genome reveals the evolution of key animal and plant functions.</title>
        <authorList>
            <person name="Merchant S.S."/>
            <person name="Prochnik S.E."/>
            <person name="Vallon O."/>
            <person name="Harris E.H."/>
            <person name="Karpowicz S.J."/>
            <person name="Witman G.B."/>
            <person name="Terry A."/>
            <person name="Salamov A."/>
            <person name="Fritz-Laylin L.K."/>
            <person name="Marechal-Drouard L."/>
            <person name="Marshall W.F."/>
            <person name="Qu L.H."/>
            <person name="Nelson D.R."/>
            <person name="Sanderfoot A.A."/>
            <person name="Spalding M.H."/>
            <person name="Kapitonov V.V."/>
            <person name="Ren Q."/>
            <person name="Ferris P."/>
            <person name="Lindquist E."/>
            <person name="Shapiro H."/>
            <person name="Lucas S.M."/>
            <person name="Grimwood J."/>
            <person name="Schmutz J."/>
            <person name="Cardol P."/>
            <person name="Cerutti H."/>
            <person name="Chanfreau G."/>
            <person name="Chen C.L."/>
            <person name="Cognat V."/>
            <person name="Croft M.T."/>
            <person name="Dent R."/>
            <person name="Dutcher S."/>
            <person name="Fernandez E."/>
            <person name="Fukuzawa H."/>
            <person name="Gonzalez-Ballester D."/>
            <person name="Gonzalez-Halphen D."/>
            <person name="Hallmann A."/>
            <person name="Hanikenne M."/>
            <person name="Hippler M."/>
            <person name="Inwood W."/>
            <person name="Jabbari K."/>
            <person name="Kalanon M."/>
            <person name="Kuras R."/>
            <person name="Lefebvre P.A."/>
            <person name="Lemaire S.D."/>
            <person name="Lobanov A.V."/>
            <person name="Lohr M."/>
            <person name="Manuell A."/>
            <person name="Meier I."/>
            <person name="Mets L."/>
            <person name="Mittag M."/>
            <person name="Mittelmeier T."/>
            <person name="Moroney J.V."/>
            <person name="Moseley J."/>
            <person name="Napoli C."/>
            <person name="Nedelcu A.M."/>
            <person name="Niyogi K."/>
            <person name="Novoselov S.V."/>
            <person name="Paulsen I.T."/>
            <person name="Pazour G."/>
            <person name="Purton S."/>
            <person name="Ral J.P."/>
            <person name="Riano-Pachon D.M."/>
            <person name="Riekhof W."/>
            <person name="Rymarquis L."/>
            <person name="Schroda M."/>
            <person name="Stern D."/>
            <person name="Umen J."/>
            <person name="Willows R."/>
            <person name="Wilson N."/>
            <person name="Zimmer S.L."/>
            <person name="Allmer J."/>
            <person name="Balk J."/>
            <person name="Bisova K."/>
            <person name="Chen C.J."/>
            <person name="Elias M."/>
            <person name="Gendler K."/>
            <person name="Hauser C."/>
            <person name="Lamb M.R."/>
            <person name="Ledford H."/>
            <person name="Long J.C."/>
            <person name="Minagawa J."/>
            <person name="Page M.D."/>
            <person name="Pan J."/>
            <person name="Pootakham W."/>
            <person name="Roje S."/>
            <person name="Rose A."/>
            <person name="Stahlberg E."/>
            <person name="Terauchi A.M."/>
            <person name="Yang P."/>
            <person name="Ball S."/>
            <person name="Bowler C."/>
            <person name="Dieckmann C.L."/>
            <person name="Gladyshev V.N."/>
            <person name="Green P."/>
            <person name="Jorgensen R."/>
            <person name="Mayfield S."/>
            <person name="Mueller-Roeber B."/>
            <person name="Rajamani S."/>
            <person name="Sayre R.T."/>
            <person name="Brokstein P."/>
            <person name="Dubchak I."/>
            <person name="Goodstein D."/>
            <person name="Hornick L."/>
            <person name="Huang Y.W."/>
            <person name="Jhaveri J."/>
            <person name="Luo Y."/>
            <person name="Martinez D."/>
            <person name="Ngau W.C."/>
            <person name="Otillar B."/>
            <person name="Poliakov A."/>
            <person name="Porter A."/>
            <person name="Szajkowski L."/>
            <person name="Werner G."/>
            <person name="Zhou K."/>
            <person name="Grigoriev I.V."/>
            <person name="Rokhsar D.S."/>
            <person name="Grossman A.R."/>
        </authorList>
    </citation>
    <scope>NUCLEOTIDE SEQUENCE [LARGE SCALE GENOMIC DNA]</scope>
    <source>
        <strain evidence="7">CC-503</strain>
    </source>
</reference>
<dbReference type="SMART" id="SM00220">
    <property type="entry name" value="S_TKc"/>
    <property type="match status" value="1"/>
</dbReference>
<evidence type="ECO:0000259" key="5">
    <source>
        <dbReference type="PROSITE" id="PS50011"/>
    </source>
</evidence>
<dbReference type="ExpressionAtlas" id="A0A2K3DWC6">
    <property type="expression patterns" value="baseline"/>
</dbReference>
<feature type="region of interest" description="Disordered" evidence="4">
    <location>
        <begin position="1938"/>
        <end position="1968"/>
    </location>
</feature>
<dbReference type="GO" id="GO:0004672">
    <property type="term" value="F:protein kinase activity"/>
    <property type="evidence" value="ECO:0007669"/>
    <property type="project" value="InterPro"/>
</dbReference>
<dbReference type="PROSITE" id="PS50088">
    <property type="entry name" value="ANK_REPEAT"/>
    <property type="match status" value="7"/>
</dbReference>
<evidence type="ECO:0000256" key="1">
    <source>
        <dbReference type="ARBA" id="ARBA00022737"/>
    </source>
</evidence>
<dbReference type="SUPFAM" id="SSF48403">
    <property type="entry name" value="Ankyrin repeat"/>
    <property type="match status" value="2"/>
</dbReference>
<evidence type="ECO:0000256" key="4">
    <source>
        <dbReference type="SAM" id="MobiDB-lite"/>
    </source>
</evidence>
<dbReference type="EMBL" id="CM008964">
    <property type="protein sequence ID" value="PNW84835.1"/>
    <property type="molecule type" value="Genomic_DNA"/>
</dbReference>
<feature type="repeat" description="ANK" evidence="3">
    <location>
        <begin position="276"/>
        <end position="300"/>
    </location>
</feature>
<dbReference type="Pfam" id="PF00023">
    <property type="entry name" value="Ank"/>
    <property type="match status" value="1"/>
</dbReference>
<feature type="region of interest" description="Disordered" evidence="4">
    <location>
        <begin position="18"/>
        <end position="41"/>
    </location>
</feature>
<dbReference type="RefSeq" id="XP_042925818.1">
    <property type="nucleotide sequence ID" value="XM_043060689.1"/>
</dbReference>
<dbReference type="PROSITE" id="PS00108">
    <property type="entry name" value="PROTEIN_KINASE_ST"/>
    <property type="match status" value="1"/>
</dbReference>
<keyword evidence="2 3" id="KW-0040">ANK repeat</keyword>
<feature type="region of interest" description="Disordered" evidence="4">
    <location>
        <begin position="1013"/>
        <end position="1041"/>
    </location>
</feature>
<feature type="compositionally biased region" description="Low complexity" evidence="4">
    <location>
        <begin position="884"/>
        <end position="901"/>
    </location>
</feature>
<evidence type="ECO:0000313" key="6">
    <source>
        <dbReference type="EMBL" id="PNW84835.1"/>
    </source>
</evidence>
<dbReference type="InterPro" id="IPR000719">
    <property type="entry name" value="Prot_kinase_dom"/>
</dbReference>
<feature type="compositionally biased region" description="Low complexity" evidence="4">
    <location>
        <begin position="979"/>
        <end position="994"/>
    </location>
</feature>
<dbReference type="PANTHER" id="PTHR24173:SF83">
    <property type="entry name" value="SOCS BOX DOMAIN-CONTAINING PROTEIN"/>
    <property type="match status" value="1"/>
</dbReference>
<feature type="region of interest" description="Disordered" evidence="4">
    <location>
        <begin position="744"/>
        <end position="836"/>
    </location>
</feature>